<dbReference type="PANTHER" id="PTHR10859:SF91">
    <property type="entry name" value="DOLICHYL-PHOSPHATE BETA-GLUCOSYLTRANSFERASE"/>
    <property type="match status" value="1"/>
</dbReference>
<feature type="domain" description="Glycosyltransferase 2-like" evidence="13">
    <location>
        <begin position="9"/>
        <end position="135"/>
    </location>
</feature>
<dbReference type="SUPFAM" id="SSF53448">
    <property type="entry name" value="Nucleotide-diphospho-sugar transferases"/>
    <property type="match status" value="1"/>
</dbReference>
<dbReference type="EC" id="2.4.1.117" evidence="4"/>
<dbReference type="PANTHER" id="PTHR10859">
    <property type="entry name" value="GLYCOSYL TRANSFERASE"/>
    <property type="match status" value="1"/>
</dbReference>
<evidence type="ECO:0000256" key="6">
    <source>
        <dbReference type="ARBA" id="ARBA00022679"/>
    </source>
</evidence>
<comment type="caution">
    <text evidence="14">The sequence shown here is derived from an EMBL/GenBank/DDBJ whole genome shotgun (WGS) entry which is preliminary data.</text>
</comment>
<dbReference type="Proteomes" id="UP001501509">
    <property type="component" value="Unassembled WGS sequence"/>
</dbReference>
<keyword evidence="15" id="KW-1185">Reference proteome</keyword>
<comment type="similarity">
    <text evidence="3">Belongs to the glycosyltransferase 2 family.</text>
</comment>
<evidence type="ECO:0000256" key="1">
    <source>
        <dbReference type="ARBA" id="ARBA00004389"/>
    </source>
</evidence>
<evidence type="ECO:0000313" key="14">
    <source>
        <dbReference type="EMBL" id="GAA2595463.1"/>
    </source>
</evidence>
<reference evidence="14 15" key="1">
    <citation type="journal article" date="2019" name="Int. J. Syst. Evol. Microbiol.">
        <title>The Global Catalogue of Microorganisms (GCM) 10K type strain sequencing project: providing services to taxonomists for standard genome sequencing and annotation.</title>
        <authorList>
            <consortium name="The Broad Institute Genomics Platform"/>
            <consortium name="The Broad Institute Genome Sequencing Center for Infectious Disease"/>
            <person name="Wu L."/>
            <person name="Ma J."/>
        </authorList>
    </citation>
    <scope>NUCLEOTIDE SEQUENCE [LARGE SCALE GENOMIC DNA]</scope>
    <source>
        <strain evidence="14 15">JCM 6833</strain>
    </source>
</reference>
<dbReference type="Pfam" id="PF00535">
    <property type="entry name" value="Glycos_transf_2"/>
    <property type="match status" value="1"/>
</dbReference>
<proteinExistence type="inferred from homology"/>
<evidence type="ECO:0000313" key="15">
    <source>
        <dbReference type="Proteomes" id="UP001501509"/>
    </source>
</evidence>
<name>A0ABN3PQ68_9ACTN</name>
<dbReference type="CDD" id="cd04188">
    <property type="entry name" value="DPG_synthase"/>
    <property type="match status" value="1"/>
</dbReference>
<keyword evidence="10" id="KW-1133">Transmembrane helix</keyword>
<keyword evidence="6" id="KW-0808">Transferase</keyword>
<evidence type="ECO:0000256" key="2">
    <source>
        <dbReference type="ARBA" id="ARBA00004922"/>
    </source>
</evidence>
<dbReference type="InterPro" id="IPR035518">
    <property type="entry name" value="DPG_synthase"/>
</dbReference>
<keyword evidence="9" id="KW-0735">Signal-anchor</keyword>
<evidence type="ECO:0000256" key="8">
    <source>
        <dbReference type="ARBA" id="ARBA00022824"/>
    </source>
</evidence>
<accession>A0ABN3PQ68</accession>
<keyword evidence="11" id="KW-0472">Membrane</keyword>
<sequence>MNRATVDLSVVIPVYNEEARLPATLAAVRAHLGASPLSWELVVVDDGSADGTWRLVRAAARREPRIRTLRSPVNRGKGHAVRSGMLASRGRLVLLSDADLATPIEELDRLRAALGPGHGAAIGSRPRGRRHPLRELPARLGGALIRVLVVPGIADTQCGFKLFDGARGRAVFQDAVIDGWGFDVEILCLLAKAGWPVAEVPVEWSHRPGSKFRPLDYPRILAEIVRIRRSHGRPRPAATAPASLRAAA</sequence>
<evidence type="ECO:0000256" key="9">
    <source>
        <dbReference type="ARBA" id="ARBA00022968"/>
    </source>
</evidence>
<keyword evidence="8" id="KW-0256">Endoplasmic reticulum</keyword>
<dbReference type="InterPro" id="IPR029044">
    <property type="entry name" value="Nucleotide-diphossugar_trans"/>
</dbReference>
<dbReference type="InterPro" id="IPR001173">
    <property type="entry name" value="Glyco_trans_2-like"/>
</dbReference>
<keyword evidence="7" id="KW-0812">Transmembrane</keyword>
<evidence type="ECO:0000256" key="12">
    <source>
        <dbReference type="ARBA" id="ARBA00045097"/>
    </source>
</evidence>
<evidence type="ECO:0000256" key="10">
    <source>
        <dbReference type="ARBA" id="ARBA00022989"/>
    </source>
</evidence>
<evidence type="ECO:0000256" key="3">
    <source>
        <dbReference type="ARBA" id="ARBA00006739"/>
    </source>
</evidence>
<comment type="subcellular location">
    <subcellularLocation>
        <location evidence="1">Endoplasmic reticulum membrane</location>
        <topology evidence="1">Single-pass membrane protein</topology>
    </subcellularLocation>
</comment>
<evidence type="ECO:0000259" key="13">
    <source>
        <dbReference type="Pfam" id="PF00535"/>
    </source>
</evidence>
<dbReference type="EMBL" id="BAAATD010000003">
    <property type="protein sequence ID" value="GAA2595463.1"/>
    <property type="molecule type" value="Genomic_DNA"/>
</dbReference>
<evidence type="ECO:0000256" key="5">
    <source>
        <dbReference type="ARBA" id="ARBA00022676"/>
    </source>
</evidence>
<comment type="catalytic activity">
    <reaction evidence="12">
        <text>a di-trans,poly-cis-dolichyl phosphate + UDP-alpha-D-glucose = a di-trans,poly-cis-dolichyl beta-D-glucosyl phosphate + UDP</text>
        <dbReference type="Rhea" id="RHEA:15401"/>
        <dbReference type="Rhea" id="RHEA-COMP:19498"/>
        <dbReference type="Rhea" id="RHEA-COMP:19502"/>
        <dbReference type="ChEBI" id="CHEBI:57525"/>
        <dbReference type="ChEBI" id="CHEBI:57683"/>
        <dbReference type="ChEBI" id="CHEBI:58223"/>
        <dbReference type="ChEBI" id="CHEBI:58885"/>
        <dbReference type="EC" id="2.4.1.117"/>
    </reaction>
    <physiologicalReaction direction="left-to-right" evidence="12">
        <dbReference type="Rhea" id="RHEA:15402"/>
    </physiologicalReaction>
</comment>
<evidence type="ECO:0000256" key="7">
    <source>
        <dbReference type="ARBA" id="ARBA00022692"/>
    </source>
</evidence>
<dbReference type="RefSeq" id="WP_344541457.1">
    <property type="nucleotide sequence ID" value="NZ_BAAATD010000003.1"/>
</dbReference>
<protein>
    <recommendedName>
        <fullName evidence="4">dolichyl-phosphate beta-glucosyltransferase</fullName>
        <ecNumber evidence="4">2.4.1.117</ecNumber>
    </recommendedName>
</protein>
<evidence type="ECO:0000256" key="11">
    <source>
        <dbReference type="ARBA" id="ARBA00023136"/>
    </source>
</evidence>
<gene>
    <name evidence="14" type="ORF">GCM10010411_31060</name>
</gene>
<comment type="pathway">
    <text evidence="2">Protein modification; protein glycosylation.</text>
</comment>
<organism evidence="14 15">
    <name type="scientific">Actinomadura fulvescens</name>
    <dbReference type="NCBI Taxonomy" id="46160"/>
    <lineage>
        <taxon>Bacteria</taxon>
        <taxon>Bacillati</taxon>
        <taxon>Actinomycetota</taxon>
        <taxon>Actinomycetes</taxon>
        <taxon>Streptosporangiales</taxon>
        <taxon>Thermomonosporaceae</taxon>
        <taxon>Actinomadura</taxon>
    </lineage>
</organism>
<keyword evidence="5" id="KW-0328">Glycosyltransferase</keyword>
<evidence type="ECO:0000256" key="4">
    <source>
        <dbReference type="ARBA" id="ARBA00012583"/>
    </source>
</evidence>
<dbReference type="Gene3D" id="3.90.550.10">
    <property type="entry name" value="Spore Coat Polysaccharide Biosynthesis Protein SpsA, Chain A"/>
    <property type="match status" value="1"/>
</dbReference>